<feature type="domain" description="3'-5' exonuclease" evidence="11">
    <location>
        <begin position="142"/>
        <end position="333"/>
    </location>
</feature>
<reference evidence="12 13" key="1">
    <citation type="submission" date="2024-01" db="EMBL/GenBank/DDBJ databases">
        <title>Genome assemblies of Stephania.</title>
        <authorList>
            <person name="Yang L."/>
        </authorList>
    </citation>
    <scope>NUCLEOTIDE SEQUENCE [LARGE SCALE GENOMIC DNA]</scope>
    <source>
        <strain evidence="12">JXDWG</strain>
        <tissue evidence="12">Leaf</tissue>
    </source>
</reference>
<dbReference type="GO" id="GO:0006139">
    <property type="term" value="P:nucleobase-containing compound metabolic process"/>
    <property type="evidence" value="ECO:0007669"/>
    <property type="project" value="InterPro"/>
</dbReference>
<keyword evidence="13" id="KW-1185">Reference proteome</keyword>
<dbReference type="PANTHER" id="PTHR13620:SF109">
    <property type="entry name" value="3'-5' EXONUCLEASE"/>
    <property type="match status" value="1"/>
</dbReference>
<dbReference type="InterPro" id="IPR002562">
    <property type="entry name" value="3'-5'_exonuclease_dom"/>
</dbReference>
<dbReference type="Proteomes" id="UP001419268">
    <property type="component" value="Unassembled WGS sequence"/>
</dbReference>
<dbReference type="FunFam" id="3.30.420.10:FF:000114">
    <property type="entry name" value="Werner Syndrome-like exonuclease"/>
    <property type="match status" value="1"/>
</dbReference>
<organism evidence="12 13">
    <name type="scientific">Stephania cephalantha</name>
    <dbReference type="NCBI Taxonomy" id="152367"/>
    <lineage>
        <taxon>Eukaryota</taxon>
        <taxon>Viridiplantae</taxon>
        <taxon>Streptophyta</taxon>
        <taxon>Embryophyta</taxon>
        <taxon>Tracheophyta</taxon>
        <taxon>Spermatophyta</taxon>
        <taxon>Magnoliopsida</taxon>
        <taxon>Ranunculales</taxon>
        <taxon>Menispermaceae</taxon>
        <taxon>Menispermoideae</taxon>
        <taxon>Cissampelideae</taxon>
        <taxon>Stephania</taxon>
    </lineage>
</organism>
<evidence type="ECO:0000256" key="2">
    <source>
        <dbReference type="ARBA" id="ARBA00022722"/>
    </source>
</evidence>
<dbReference type="Gene3D" id="3.30.420.10">
    <property type="entry name" value="Ribonuclease H-like superfamily/Ribonuclease H"/>
    <property type="match status" value="1"/>
</dbReference>
<feature type="region of interest" description="Disordered" evidence="10">
    <location>
        <begin position="69"/>
        <end position="128"/>
    </location>
</feature>
<comment type="caution">
    <text evidence="12">The sequence shown here is derived from an EMBL/GenBank/DDBJ whole genome shotgun (WGS) entry which is preliminary data.</text>
</comment>
<dbReference type="EMBL" id="JBBNAG010000004">
    <property type="protein sequence ID" value="KAK9140988.1"/>
    <property type="molecule type" value="Genomic_DNA"/>
</dbReference>
<keyword evidence="5" id="KW-0269">Exonuclease</keyword>
<evidence type="ECO:0000256" key="6">
    <source>
        <dbReference type="ARBA" id="ARBA00022842"/>
    </source>
</evidence>
<keyword evidence="3" id="KW-0479">Metal-binding</keyword>
<keyword evidence="7" id="KW-0539">Nucleus</keyword>
<dbReference type="GO" id="GO:0046872">
    <property type="term" value="F:metal ion binding"/>
    <property type="evidence" value="ECO:0007669"/>
    <property type="project" value="UniProtKB-KW"/>
</dbReference>
<evidence type="ECO:0000256" key="8">
    <source>
        <dbReference type="ARBA" id="ARBA00040531"/>
    </source>
</evidence>
<dbReference type="GO" id="GO:0008408">
    <property type="term" value="F:3'-5' exonuclease activity"/>
    <property type="evidence" value="ECO:0007669"/>
    <property type="project" value="InterPro"/>
</dbReference>
<protein>
    <recommendedName>
        <fullName evidence="8">3'-5' exonuclease</fullName>
    </recommendedName>
    <alternativeName>
        <fullName evidence="9">Werner Syndrome-like exonuclease</fullName>
    </alternativeName>
</protein>
<evidence type="ECO:0000256" key="7">
    <source>
        <dbReference type="ARBA" id="ARBA00023242"/>
    </source>
</evidence>
<sequence>MHILECTTDFTFYFGFSILKLKLIPARVLPVHSFQDQLHFLLSISSLSISMSSLARSFVRSRFSKWKPQSQIGNAQSPPKNCKKSKLQSRWPYEDDEEEEPALTPPTPRDSRRLPDWDTRRTPPKQADVNGECQAIKFKGRVVYSRTVAEVEKATTELLGTIESKGNGLDPIALGFDIEWRPTFRRGVAPRKAAVMQICADASTCYVMHIIHSGIPSSLQSLLEDPKYVKVGVSIANDAVKIWKDYKVCVKSVKELSSLANLKVRGDPRNWSLSSLTEMLNCKQLEKPNKLRLGNWEAQILSMGQLQYAATDAFVSWHLYQHEHGWALARSLAGAQWRLGTSTVAVLSMSTCKFLWHEQGRALAGRALAGSFGTSKGAPWQEQGRALADSFGTSKAAPWHEQSIPWQGLTKLDLGVDQIKGRHGHGSKGDPRACLEQPCQGKTHGRTMVPANPSRWDSDRTEPLLAPRVPWRAARHHQSDPVPRTRRTMGLDGPSQGGSRRLCNYLGHGPRHDQGMYENVPSTLRMCQLTSDCGGCGIR</sequence>
<comment type="subcellular location">
    <subcellularLocation>
        <location evidence="1">Nucleus</location>
    </subcellularLocation>
</comment>
<evidence type="ECO:0000313" key="12">
    <source>
        <dbReference type="EMBL" id="KAK9140988.1"/>
    </source>
</evidence>
<dbReference type="Pfam" id="PF01612">
    <property type="entry name" value="DNA_pol_A_exo1"/>
    <property type="match status" value="1"/>
</dbReference>
<feature type="compositionally biased region" description="Basic and acidic residues" evidence="10">
    <location>
        <begin position="109"/>
        <end position="121"/>
    </location>
</feature>
<keyword evidence="4" id="KW-0378">Hydrolase</keyword>
<dbReference type="SUPFAM" id="SSF53098">
    <property type="entry name" value="Ribonuclease H-like"/>
    <property type="match status" value="1"/>
</dbReference>
<keyword evidence="2" id="KW-0540">Nuclease</keyword>
<evidence type="ECO:0000313" key="13">
    <source>
        <dbReference type="Proteomes" id="UP001419268"/>
    </source>
</evidence>
<evidence type="ECO:0000256" key="9">
    <source>
        <dbReference type="ARBA" id="ARBA00042761"/>
    </source>
</evidence>
<evidence type="ECO:0000256" key="10">
    <source>
        <dbReference type="SAM" id="MobiDB-lite"/>
    </source>
</evidence>
<dbReference type="SMART" id="SM00474">
    <property type="entry name" value="35EXOc"/>
    <property type="match status" value="1"/>
</dbReference>
<feature type="region of interest" description="Disordered" evidence="10">
    <location>
        <begin position="438"/>
        <end position="498"/>
    </location>
</feature>
<feature type="compositionally biased region" description="Polar residues" evidence="10">
    <location>
        <begin position="69"/>
        <end position="79"/>
    </location>
</feature>
<name>A0AAP0JWT2_9MAGN</name>
<evidence type="ECO:0000259" key="11">
    <source>
        <dbReference type="SMART" id="SM00474"/>
    </source>
</evidence>
<dbReference type="CDD" id="cd06141">
    <property type="entry name" value="WRN_exo"/>
    <property type="match status" value="1"/>
</dbReference>
<dbReference type="GO" id="GO:0005634">
    <property type="term" value="C:nucleus"/>
    <property type="evidence" value="ECO:0007669"/>
    <property type="project" value="UniProtKB-SubCell"/>
</dbReference>
<dbReference type="GO" id="GO:0003676">
    <property type="term" value="F:nucleic acid binding"/>
    <property type="evidence" value="ECO:0007669"/>
    <property type="project" value="InterPro"/>
</dbReference>
<dbReference type="InterPro" id="IPR012337">
    <property type="entry name" value="RNaseH-like_sf"/>
</dbReference>
<evidence type="ECO:0000256" key="5">
    <source>
        <dbReference type="ARBA" id="ARBA00022839"/>
    </source>
</evidence>
<dbReference type="AlphaFoldDB" id="A0AAP0JWT2"/>
<accession>A0AAP0JWT2</accession>
<dbReference type="InterPro" id="IPR036397">
    <property type="entry name" value="RNaseH_sf"/>
</dbReference>
<evidence type="ECO:0000256" key="3">
    <source>
        <dbReference type="ARBA" id="ARBA00022723"/>
    </source>
</evidence>
<evidence type="ECO:0000256" key="1">
    <source>
        <dbReference type="ARBA" id="ARBA00004123"/>
    </source>
</evidence>
<proteinExistence type="predicted"/>
<gene>
    <name evidence="12" type="ORF">Scep_010669</name>
</gene>
<dbReference type="InterPro" id="IPR051132">
    <property type="entry name" value="3-5_Exonuclease_domain"/>
</dbReference>
<keyword evidence="6" id="KW-0460">Magnesium</keyword>
<evidence type="ECO:0000256" key="4">
    <source>
        <dbReference type="ARBA" id="ARBA00022801"/>
    </source>
</evidence>
<dbReference type="PANTHER" id="PTHR13620">
    <property type="entry name" value="3-5 EXONUCLEASE"/>
    <property type="match status" value="1"/>
</dbReference>